<dbReference type="EMBL" id="JAUSRA010000001">
    <property type="protein sequence ID" value="MDP9793140.1"/>
    <property type="molecule type" value="Genomic_DNA"/>
</dbReference>
<evidence type="ECO:0000313" key="3">
    <source>
        <dbReference type="Proteomes" id="UP001240984"/>
    </source>
</evidence>
<dbReference type="RefSeq" id="WP_306828109.1">
    <property type="nucleotide sequence ID" value="NZ_JAUSRA010000001.1"/>
</dbReference>
<comment type="caution">
    <text evidence="2">The sequence shown here is derived from an EMBL/GenBank/DDBJ whole genome shotgun (WGS) entry which is preliminary data.</text>
</comment>
<feature type="domain" description="Peptidase C14 caspase" evidence="1">
    <location>
        <begin position="5"/>
        <end position="255"/>
    </location>
</feature>
<dbReference type="InterPro" id="IPR011600">
    <property type="entry name" value="Pept_C14_caspase"/>
</dbReference>
<dbReference type="Pfam" id="PF00656">
    <property type="entry name" value="Peptidase_C14"/>
    <property type="match status" value="1"/>
</dbReference>
<protein>
    <recommendedName>
        <fullName evidence="1">Peptidase C14 caspase domain-containing protein</fullName>
    </recommendedName>
</protein>
<proteinExistence type="predicted"/>
<keyword evidence="3" id="KW-1185">Reference proteome</keyword>
<accession>A0ABT9MNZ1</accession>
<dbReference type="PANTHER" id="PTHR48104">
    <property type="entry name" value="METACASPASE-4"/>
    <property type="match status" value="1"/>
</dbReference>
<reference evidence="2 3" key="1">
    <citation type="submission" date="2023-07" db="EMBL/GenBank/DDBJ databases">
        <title>Sequencing the genomes of 1000 actinobacteria strains.</title>
        <authorList>
            <person name="Klenk H.-P."/>
        </authorList>
    </citation>
    <scope>NUCLEOTIDE SEQUENCE [LARGE SCALE GENOMIC DNA]</scope>
    <source>
        <strain evidence="2 3">DSM 44710</strain>
    </source>
</reference>
<dbReference type="PANTHER" id="PTHR48104:SF30">
    <property type="entry name" value="METACASPASE-1"/>
    <property type="match status" value="1"/>
</dbReference>
<dbReference type="Proteomes" id="UP001240984">
    <property type="component" value="Unassembled WGS sequence"/>
</dbReference>
<gene>
    <name evidence="2" type="ORF">J2S43_001652</name>
</gene>
<dbReference type="InterPro" id="IPR050452">
    <property type="entry name" value="Metacaspase"/>
</dbReference>
<name>A0ABT9MNZ1_9ACTN</name>
<sequence>MRTLYALMVGIDAYHAVRPLRGCVRDVRAARAHLDAALAPGMRLAPLMLLDEQATRAAIVGAIRSHLGQAGPDDVALLWFSGHGSDAPAPDWARVLESTGRVQTLVCVDSRTGDVPDLWDKELSVLLDEVADRAGHVTVVLDSCHSDGATRELVEREPAARTRSVPPAAPRTLDSVRPEVIRRAMDPRPAEHVVLAACRSFEAAEERLLDGETRGVFSWSLLRSLQRLGPDASYRDLMLAAQTEVAMRASRQSPQARPRDSALLGLRFLGGAVATPGSGVRMRFTRAGWMIDSGAVHGLPAGPGVRIGVRGGEPGREADVVEVRMEESRVEPIGGWRPAPDEQFPVVVTAVPLPPTTVAVDGDDAGATARLTEAVHGSVHLRVVPPGAPEVPDLRVRCHRGGTLSITDQHGERLEERTHDGPYGTVETLSVLEHIARWRLVRELRNPASALADPVRIELLAAEPGQRLIPTAGEPLIPDPNGEYVVSYRQTPAGWAPPELFIRLRNRGDEPLYCALLDLTPRFKVHAALFPGDFIEAGATGSCLGGRRITAFLPDGLAAAPGVTVRDRLKLIVAEEQFSVEPYHLPALGRPLGRRRGALSAAGLIERLGGAALHRDVGDPVLTSGYDWTTTEVTLTTVVPPR</sequence>
<organism evidence="2 3">
    <name type="scientific">Catenuloplanes nepalensis</name>
    <dbReference type="NCBI Taxonomy" id="587533"/>
    <lineage>
        <taxon>Bacteria</taxon>
        <taxon>Bacillati</taxon>
        <taxon>Actinomycetota</taxon>
        <taxon>Actinomycetes</taxon>
        <taxon>Micromonosporales</taxon>
        <taxon>Micromonosporaceae</taxon>
        <taxon>Catenuloplanes</taxon>
    </lineage>
</organism>
<dbReference type="Gene3D" id="3.40.50.1460">
    <property type="match status" value="1"/>
</dbReference>
<evidence type="ECO:0000313" key="2">
    <source>
        <dbReference type="EMBL" id="MDP9793140.1"/>
    </source>
</evidence>
<evidence type="ECO:0000259" key="1">
    <source>
        <dbReference type="Pfam" id="PF00656"/>
    </source>
</evidence>